<gene>
    <name evidence="2" type="ORF">CRG98_001868</name>
</gene>
<proteinExistence type="predicted"/>
<dbReference type="EMBL" id="PGOL01000076">
    <property type="protein sequence ID" value="PKI77744.1"/>
    <property type="molecule type" value="Genomic_DNA"/>
</dbReference>
<evidence type="ECO:0000313" key="3">
    <source>
        <dbReference type="Proteomes" id="UP000233551"/>
    </source>
</evidence>
<comment type="caution">
    <text evidence="2">The sequence shown here is derived from an EMBL/GenBank/DDBJ whole genome shotgun (WGS) entry which is preliminary data.</text>
</comment>
<dbReference type="AlphaFoldDB" id="A0A2I0LAN0"/>
<keyword evidence="1" id="KW-0812">Transmembrane</keyword>
<name>A0A2I0LAN0_PUNGR</name>
<accession>A0A2I0LAN0</accession>
<evidence type="ECO:0000256" key="1">
    <source>
        <dbReference type="SAM" id="Phobius"/>
    </source>
</evidence>
<organism evidence="2 3">
    <name type="scientific">Punica granatum</name>
    <name type="common">Pomegranate</name>
    <dbReference type="NCBI Taxonomy" id="22663"/>
    <lineage>
        <taxon>Eukaryota</taxon>
        <taxon>Viridiplantae</taxon>
        <taxon>Streptophyta</taxon>
        <taxon>Embryophyta</taxon>
        <taxon>Tracheophyta</taxon>
        <taxon>Spermatophyta</taxon>
        <taxon>Magnoliopsida</taxon>
        <taxon>eudicotyledons</taxon>
        <taxon>Gunneridae</taxon>
        <taxon>Pentapetalae</taxon>
        <taxon>rosids</taxon>
        <taxon>malvids</taxon>
        <taxon>Myrtales</taxon>
        <taxon>Lythraceae</taxon>
        <taxon>Punica</taxon>
    </lineage>
</organism>
<reference evidence="2 3" key="1">
    <citation type="submission" date="2017-11" db="EMBL/GenBank/DDBJ databases">
        <title>De-novo sequencing of pomegranate (Punica granatum L.) genome.</title>
        <authorList>
            <person name="Akparov Z."/>
            <person name="Amiraslanov A."/>
            <person name="Hajiyeva S."/>
            <person name="Abbasov M."/>
            <person name="Kaur K."/>
            <person name="Hamwieh A."/>
            <person name="Solovyev V."/>
            <person name="Salamov A."/>
            <person name="Braich B."/>
            <person name="Kosarev P."/>
            <person name="Mahmoud A."/>
            <person name="Hajiyev E."/>
            <person name="Babayeva S."/>
            <person name="Izzatullayeva V."/>
            <person name="Mammadov A."/>
            <person name="Mammadov A."/>
            <person name="Sharifova S."/>
            <person name="Ojaghi J."/>
            <person name="Eynullazada K."/>
            <person name="Bayramov B."/>
            <person name="Abdulazimova A."/>
            <person name="Shahmuradov I."/>
        </authorList>
    </citation>
    <scope>NUCLEOTIDE SEQUENCE [LARGE SCALE GENOMIC DNA]</scope>
    <source>
        <strain evidence="3">cv. AG2017</strain>
        <tissue evidence="2">Leaf</tissue>
    </source>
</reference>
<protein>
    <submittedName>
        <fullName evidence="2">Uncharacterized protein</fullName>
    </submittedName>
</protein>
<feature type="transmembrane region" description="Helical" evidence="1">
    <location>
        <begin position="51"/>
        <end position="69"/>
    </location>
</feature>
<keyword evidence="3" id="KW-1185">Reference proteome</keyword>
<keyword evidence="1" id="KW-0472">Membrane</keyword>
<evidence type="ECO:0000313" key="2">
    <source>
        <dbReference type="EMBL" id="PKI77744.1"/>
    </source>
</evidence>
<keyword evidence="1" id="KW-1133">Transmembrane helix</keyword>
<dbReference type="Proteomes" id="UP000233551">
    <property type="component" value="Unassembled WGS sequence"/>
</dbReference>
<sequence>MEVDAEFAWREGEDKGEMGWMCDGPWCSKYGVMTLKSGNKRKVRGEGGRPILGAVGPTVTLGLLGYLLLEFRRVMAGSPIDGLQEPVGQNRVLTDANHVQHT</sequence>